<dbReference type="EMBL" id="BBWU01000019">
    <property type="protein sequence ID" value="GAO38705.1"/>
    <property type="molecule type" value="Genomic_DNA"/>
</dbReference>
<protein>
    <submittedName>
        <fullName evidence="3">Uncharacterized protein</fullName>
    </submittedName>
</protein>
<sequence>MILFALALLQAAAPVQTNTTAEPAAAPAAQPEETADATPPAPKMKRVCHTEMDPRVNTLASRHRVCSYVQADADKDKAPR</sequence>
<comment type="caution">
    <text evidence="3">The sequence shown here is derived from an EMBL/GenBank/DDBJ whole genome shotgun (WGS) entry which is preliminary data.</text>
</comment>
<proteinExistence type="predicted"/>
<name>A0A0E9MNJ9_9SPHN</name>
<evidence type="ECO:0000313" key="3">
    <source>
        <dbReference type="EMBL" id="GAO38705.1"/>
    </source>
</evidence>
<dbReference type="Proteomes" id="UP000033202">
    <property type="component" value="Unassembled WGS sequence"/>
</dbReference>
<evidence type="ECO:0000256" key="1">
    <source>
        <dbReference type="SAM" id="MobiDB-lite"/>
    </source>
</evidence>
<keyword evidence="2" id="KW-0732">Signal</keyword>
<feature type="chain" id="PRO_5002429233" evidence="2">
    <location>
        <begin position="18"/>
        <end position="80"/>
    </location>
</feature>
<keyword evidence="4" id="KW-1185">Reference proteome</keyword>
<evidence type="ECO:0000256" key="2">
    <source>
        <dbReference type="SAM" id="SignalP"/>
    </source>
</evidence>
<dbReference type="STRING" id="1219043.SCH01S_19_00090"/>
<gene>
    <name evidence="3" type="ORF">SCH01S_19_00090</name>
</gene>
<accession>A0A0E9MNJ9</accession>
<evidence type="ECO:0000313" key="4">
    <source>
        <dbReference type="Proteomes" id="UP000033202"/>
    </source>
</evidence>
<feature type="region of interest" description="Disordered" evidence="1">
    <location>
        <begin position="16"/>
        <end position="44"/>
    </location>
</feature>
<feature type="signal peptide" evidence="2">
    <location>
        <begin position="1"/>
        <end position="17"/>
    </location>
</feature>
<dbReference type="AlphaFoldDB" id="A0A0E9MNJ9"/>
<organism evidence="3 4">
    <name type="scientific">Sphingomonas changbaiensis NBRC 104936</name>
    <dbReference type="NCBI Taxonomy" id="1219043"/>
    <lineage>
        <taxon>Bacteria</taxon>
        <taxon>Pseudomonadati</taxon>
        <taxon>Pseudomonadota</taxon>
        <taxon>Alphaproteobacteria</taxon>
        <taxon>Sphingomonadales</taxon>
        <taxon>Sphingomonadaceae</taxon>
        <taxon>Sphingomonas</taxon>
    </lineage>
</organism>
<reference evidence="3 4" key="1">
    <citation type="submission" date="2015-04" db="EMBL/GenBank/DDBJ databases">
        <title>Whole genome shotgun sequence of Sphingomonas changbaiensis NBRC 104936.</title>
        <authorList>
            <person name="Katano-Makiyama Y."/>
            <person name="Hosoyama A."/>
            <person name="Hashimoto M."/>
            <person name="Noguchi M."/>
            <person name="Tsuchikane K."/>
            <person name="Ohji S."/>
            <person name="Yamazoe A."/>
            <person name="Ichikawa N."/>
            <person name="Kimura A."/>
            <person name="Fujita N."/>
        </authorList>
    </citation>
    <scope>NUCLEOTIDE SEQUENCE [LARGE SCALE GENOMIC DNA]</scope>
    <source>
        <strain evidence="3 4">NBRC 104936</strain>
    </source>
</reference>
<feature type="compositionally biased region" description="Low complexity" evidence="1">
    <location>
        <begin position="16"/>
        <end position="38"/>
    </location>
</feature>